<dbReference type="InterPro" id="IPR005171">
    <property type="entry name" value="Cyt_c_oxidase_su4_prok"/>
</dbReference>
<dbReference type="Proteomes" id="UP001429580">
    <property type="component" value="Unassembled WGS sequence"/>
</dbReference>
<evidence type="ECO:0000256" key="2">
    <source>
        <dbReference type="ARBA" id="ARBA00008079"/>
    </source>
</evidence>
<feature type="transmembrane region" description="Helical" evidence="17">
    <location>
        <begin position="27"/>
        <end position="49"/>
    </location>
</feature>
<keyword evidence="7 17" id="KW-0812">Transmembrane</keyword>
<keyword evidence="10" id="KW-0560">Oxidoreductase</keyword>
<dbReference type="PANTHER" id="PTHR36835">
    <property type="entry name" value="CYTOCHROME BO(3) UBIQUINOL OXIDASE SUBUNIT 4"/>
    <property type="match status" value="1"/>
</dbReference>
<accession>A0ABX0UXN7</accession>
<keyword evidence="11 17" id="KW-0472">Membrane</keyword>
<proteinExistence type="inferred from homology"/>
<evidence type="ECO:0000256" key="4">
    <source>
        <dbReference type="ARBA" id="ARBA00014689"/>
    </source>
</evidence>
<evidence type="ECO:0000256" key="14">
    <source>
        <dbReference type="ARBA" id="ARBA00030211"/>
    </source>
</evidence>
<evidence type="ECO:0000256" key="7">
    <source>
        <dbReference type="ARBA" id="ARBA00022692"/>
    </source>
</evidence>
<dbReference type="Pfam" id="PF03626">
    <property type="entry name" value="COX4_pro"/>
    <property type="match status" value="1"/>
</dbReference>
<evidence type="ECO:0000313" key="18">
    <source>
        <dbReference type="EMBL" id="NIJ57044.1"/>
    </source>
</evidence>
<feature type="transmembrane region" description="Helical" evidence="17">
    <location>
        <begin position="91"/>
        <end position="112"/>
    </location>
</feature>
<dbReference type="PANTHER" id="PTHR36835:SF1">
    <property type="entry name" value="CYTOCHROME BO(3) UBIQUINOL OXIDASE SUBUNIT 4"/>
    <property type="match status" value="1"/>
</dbReference>
<evidence type="ECO:0000256" key="9">
    <source>
        <dbReference type="ARBA" id="ARBA00022989"/>
    </source>
</evidence>
<comment type="caution">
    <text evidence="18">The sequence shown here is derived from an EMBL/GenBank/DDBJ whole genome shotgun (WGS) entry which is preliminary data.</text>
</comment>
<comment type="function">
    <text evidence="12">Cytochrome bo(3) ubiquinol terminal oxidase is the component of the aerobic respiratory chain of E.coli that predominates when cells are grown at high aeration. Has proton pump activity across the membrane in addition to electron transfer, pumping 2 protons/electron.</text>
</comment>
<evidence type="ECO:0000256" key="8">
    <source>
        <dbReference type="ARBA" id="ARBA00022982"/>
    </source>
</evidence>
<keyword evidence="9 17" id="KW-1133">Transmembrane helix</keyword>
<comment type="subcellular location">
    <subcellularLocation>
        <location evidence="1">Cell membrane</location>
        <topology evidence="1">Multi-pass membrane protein</topology>
    </subcellularLocation>
</comment>
<evidence type="ECO:0000256" key="17">
    <source>
        <dbReference type="SAM" id="Phobius"/>
    </source>
</evidence>
<keyword evidence="19" id="KW-1185">Reference proteome</keyword>
<name>A0ABX0UXN7_9HYPH</name>
<comment type="similarity">
    <text evidence="2">Belongs to the cytochrome c oxidase bacterial subunit 4 family.</text>
</comment>
<gene>
    <name evidence="18" type="ORF">FHS82_000870</name>
</gene>
<comment type="subunit">
    <text evidence="3">Heterooctamer of two A chains, two B chains, two C chains and two D chains.</text>
</comment>
<organism evidence="18 19">
    <name type="scientific">Pseudochelatococcus lubricantis</name>
    <dbReference type="NCBI Taxonomy" id="1538102"/>
    <lineage>
        <taxon>Bacteria</taxon>
        <taxon>Pseudomonadati</taxon>
        <taxon>Pseudomonadota</taxon>
        <taxon>Alphaproteobacteria</taxon>
        <taxon>Hyphomicrobiales</taxon>
        <taxon>Chelatococcaceae</taxon>
        <taxon>Pseudochelatococcus</taxon>
    </lineage>
</organism>
<keyword evidence="8" id="KW-0249">Electron transport</keyword>
<evidence type="ECO:0000256" key="16">
    <source>
        <dbReference type="ARBA" id="ARBA00032185"/>
    </source>
</evidence>
<evidence type="ECO:0000256" key="15">
    <source>
        <dbReference type="ARBA" id="ARBA00031887"/>
    </source>
</evidence>
<dbReference type="InterPro" id="IPR014210">
    <property type="entry name" value="Cyt_o_ubiqinol_oxidase_su4"/>
</dbReference>
<keyword evidence="6" id="KW-1003">Cell membrane</keyword>
<feature type="transmembrane region" description="Helical" evidence="17">
    <location>
        <begin position="55"/>
        <end position="79"/>
    </location>
</feature>
<evidence type="ECO:0000256" key="3">
    <source>
        <dbReference type="ARBA" id="ARBA00011700"/>
    </source>
</evidence>
<evidence type="ECO:0000256" key="11">
    <source>
        <dbReference type="ARBA" id="ARBA00023136"/>
    </source>
</evidence>
<evidence type="ECO:0000256" key="1">
    <source>
        <dbReference type="ARBA" id="ARBA00004651"/>
    </source>
</evidence>
<evidence type="ECO:0000313" key="19">
    <source>
        <dbReference type="Proteomes" id="UP001429580"/>
    </source>
</evidence>
<evidence type="ECO:0000256" key="10">
    <source>
        <dbReference type="ARBA" id="ARBA00023002"/>
    </source>
</evidence>
<evidence type="ECO:0000256" key="12">
    <source>
        <dbReference type="ARBA" id="ARBA00025694"/>
    </source>
</evidence>
<evidence type="ECO:0000256" key="6">
    <source>
        <dbReference type="ARBA" id="ARBA00022475"/>
    </source>
</evidence>
<dbReference type="InterPro" id="IPR050968">
    <property type="entry name" value="Cytochrome_c_oxidase_bac_sub4"/>
</dbReference>
<protein>
    <recommendedName>
        <fullName evidence="4">Cytochrome bo(3) ubiquinol oxidase subunit 4</fullName>
    </recommendedName>
    <alternativeName>
        <fullName evidence="16">Cytochrome o ubiquinol oxidase subunit 4</fullName>
    </alternativeName>
    <alternativeName>
        <fullName evidence="13">Oxidase bo(3) subunit 4</fullName>
    </alternativeName>
    <alternativeName>
        <fullName evidence="14">Ubiquinol oxidase polypeptide IV</fullName>
    </alternativeName>
    <alternativeName>
        <fullName evidence="15">Ubiquinol oxidase subunit 4</fullName>
    </alternativeName>
</protein>
<reference evidence="18 19" key="1">
    <citation type="submission" date="2020-03" db="EMBL/GenBank/DDBJ databases">
        <title>Genomic Encyclopedia of Type Strains, Phase IV (KMG-IV): sequencing the most valuable type-strain genomes for metagenomic binning, comparative biology and taxonomic classification.</title>
        <authorList>
            <person name="Goeker M."/>
        </authorList>
    </citation>
    <scope>NUCLEOTIDE SEQUENCE [LARGE SCALE GENOMIC DNA]</scope>
    <source>
        <strain evidence="18 19">DSM 103870</strain>
    </source>
</reference>
<dbReference type="RefSeq" id="WP_166949197.1">
    <property type="nucleotide sequence ID" value="NZ_JAASQI010000002.1"/>
</dbReference>
<evidence type="ECO:0000256" key="5">
    <source>
        <dbReference type="ARBA" id="ARBA00022448"/>
    </source>
</evidence>
<keyword evidence="5" id="KW-0813">Transport</keyword>
<evidence type="ECO:0000256" key="13">
    <source>
        <dbReference type="ARBA" id="ARBA00030071"/>
    </source>
</evidence>
<sequence length="131" mass="14014">MAANPHDAGTVHAGNHRHDSGEAHGTVNGYVTGFVLSAILTVIPFWLVINGTLGSPALTAIAVMALGVAQIVVQMVYFLHMNARSEGGWTLMAFVFTIIIIVIAIAGSMWVMHHLNTHMMPMTPEQAQSLP</sequence>
<dbReference type="EMBL" id="JAASQI010000002">
    <property type="protein sequence ID" value="NIJ57044.1"/>
    <property type="molecule type" value="Genomic_DNA"/>
</dbReference>
<dbReference type="NCBIfam" id="TIGR02847">
    <property type="entry name" value="CyoD"/>
    <property type="match status" value="1"/>
</dbReference>